<gene>
    <name evidence="1" type="ORF">LAMO00422_LOCUS21959</name>
</gene>
<sequence length="562" mass="63281">MAEIWKGEAFRRFHPGSRNGGKKRVHLVVSTLNVETREEVFKIAELLDDTFGTVSRIFNITITILTPAKPRFGSTGHGIFSQISHLVADGDVSLSCVSLRRPREVGRATIETWSESEQDIYVFIDPATGSTGLPTILPLIREIDEGAPMVLGVRECHNKGKTRSFKKHQKMLYNFFPDLGPRISDPHPTSAALCASTLKTSPLVGTNGPFFLVSLALHTMMRSLNISVVEVESGVCRMDRKGRPSTRQVLRQLISLWIYRESLDADPTTEPRDVNRFPGWRCLIRILGRISRYNRRVGSVVSTRTEWQNRTVGPRMEKALKVLHILVRIPGTRWVWRKGVVPTIGWLKKRFNVQSRIRTGFWVRTQVPPVVEENLPGFTQGLESIARLTLAKLAPIQLVGVMAMAGSELIAREVEHQLEPLPQEVKVQAFELIDKAAIAFEKKVVEMSKEGYALLDFREWAQLWTRSLKDVSANDPEAQETLSLVLRTRAIMDLEKLLETTHSTWSRDLQKLITKIRSTAESNLGPLDVSAIRLSNISSQAFSLLMVLQDITFQLHSRGGQG</sequence>
<dbReference type="AlphaFoldDB" id="A0A7S0DRA6"/>
<reference evidence="1" key="1">
    <citation type="submission" date="2021-01" db="EMBL/GenBank/DDBJ databases">
        <authorList>
            <person name="Corre E."/>
            <person name="Pelletier E."/>
            <person name="Niang G."/>
            <person name="Scheremetjew M."/>
            <person name="Finn R."/>
            <person name="Kale V."/>
            <person name="Holt S."/>
            <person name="Cochrane G."/>
            <person name="Meng A."/>
            <person name="Brown T."/>
            <person name="Cohen L."/>
        </authorList>
    </citation>
    <scope>NUCLEOTIDE SEQUENCE</scope>
    <source>
        <strain evidence="1">CCMP2058</strain>
    </source>
</reference>
<organism evidence="1">
    <name type="scientific">Amorphochlora amoebiformis</name>
    <dbReference type="NCBI Taxonomy" id="1561963"/>
    <lineage>
        <taxon>Eukaryota</taxon>
        <taxon>Sar</taxon>
        <taxon>Rhizaria</taxon>
        <taxon>Cercozoa</taxon>
        <taxon>Chlorarachniophyceae</taxon>
        <taxon>Amorphochlora</taxon>
    </lineage>
</organism>
<name>A0A7S0DRA6_9EUKA</name>
<accession>A0A7S0DRA6</accession>
<proteinExistence type="predicted"/>
<protein>
    <submittedName>
        <fullName evidence="1">Uncharacterized protein</fullName>
    </submittedName>
</protein>
<evidence type="ECO:0000313" key="1">
    <source>
        <dbReference type="EMBL" id="CAD8462999.1"/>
    </source>
</evidence>
<dbReference type="EMBL" id="HBEM01032169">
    <property type="protein sequence ID" value="CAD8462999.1"/>
    <property type="molecule type" value="Transcribed_RNA"/>
</dbReference>